<evidence type="ECO:0000256" key="3">
    <source>
        <dbReference type="ARBA" id="ARBA00022490"/>
    </source>
</evidence>
<dbReference type="PROSITE" id="PS00171">
    <property type="entry name" value="TIM_1"/>
    <property type="match status" value="1"/>
</dbReference>
<dbReference type="Proteomes" id="UP001200430">
    <property type="component" value="Unassembled WGS sequence"/>
</dbReference>
<evidence type="ECO:0000256" key="1">
    <source>
        <dbReference type="ARBA" id="ARBA00007422"/>
    </source>
</evidence>
<dbReference type="Gene3D" id="3.20.20.70">
    <property type="entry name" value="Aldolase class I"/>
    <property type="match status" value="1"/>
</dbReference>
<evidence type="ECO:0000256" key="2">
    <source>
        <dbReference type="ARBA" id="ARBA00022432"/>
    </source>
</evidence>
<evidence type="ECO:0000313" key="8">
    <source>
        <dbReference type="EMBL" id="MCF4142138.1"/>
    </source>
</evidence>
<comment type="subcellular location">
    <subcellularLocation>
        <location evidence="6 7">Cytoplasm</location>
    </subcellularLocation>
</comment>
<dbReference type="EC" id="5.3.1.1" evidence="6 7"/>
<evidence type="ECO:0000256" key="4">
    <source>
        <dbReference type="ARBA" id="ARBA00023152"/>
    </source>
</evidence>
<comment type="pathway">
    <text evidence="6 7">Carbohydrate degradation; glycolysis; D-glyceraldehyde 3-phosphate from glycerone phosphate: step 1/1.</text>
</comment>
<feature type="active site" description="Electrophile" evidence="6">
    <location>
        <position position="98"/>
    </location>
</feature>
<dbReference type="InterPro" id="IPR000652">
    <property type="entry name" value="Triosephosphate_isomerase"/>
</dbReference>
<accession>A0ABS9ELQ9</accession>
<feature type="binding site" evidence="6">
    <location>
        <position position="212"/>
    </location>
    <ligand>
        <name>substrate</name>
    </ligand>
</feature>
<name>A0ABS9ELQ9_9BACT</name>
<comment type="similarity">
    <text evidence="1 6 7">Belongs to the triosephosphate isomerase family.</text>
</comment>
<gene>
    <name evidence="6 8" type="primary">tpiA</name>
    <name evidence="8" type="ORF">L2W38_04855</name>
</gene>
<dbReference type="PANTHER" id="PTHR21139:SF42">
    <property type="entry name" value="TRIOSEPHOSPHATE ISOMERASE"/>
    <property type="match status" value="1"/>
</dbReference>
<dbReference type="InterPro" id="IPR035990">
    <property type="entry name" value="TIM_sf"/>
</dbReference>
<dbReference type="CDD" id="cd00311">
    <property type="entry name" value="TIM"/>
    <property type="match status" value="1"/>
</dbReference>
<feature type="active site" description="Proton acceptor" evidence="6">
    <location>
        <position position="169"/>
    </location>
</feature>
<feature type="binding site" evidence="6">
    <location>
        <begin position="233"/>
        <end position="234"/>
    </location>
    <ligand>
        <name>substrate</name>
    </ligand>
</feature>
<evidence type="ECO:0000256" key="5">
    <source>
        <dbReference type="ARBA" id="ARBA00023235"/>
    </source>
</evidence>
<dbReference type="HAMAP" id="MF_00147_B">
    <property type="entry name" value="TIM_B"/>
    <property type="match status" value="1"/>
</dbReference>
<dbReference type="NCBIfam" id="TIGR00419">
    <property type="entry name" value="tim"/>
    <property type="match status" value="1"/>
</dbReference>
<evidence type="ECO:0000256" key="7">
    <source>
        <dbReference type="RuleBase" id="RU363013"/>
    </source>
</evidence>
<protein>
    <recommendedName>
        <fullName evidence="6 7">Triosephosphate isomerase</fullName>
        <shortName evidence="6">TIM</shortName>
        <shortName evidence="6">TPI</shortName>
        <ecNumber evidence="6 7">5.3.1.1</ecNumber>
    </recommendedName>
    <alternativeName>
        <fullName evidence="6">Triose-phosphate isomerase</fullName>
    </alternativeName>
</protein>
<comment type="subunit">
    <text evidence="6 7">Homodimer.</text>
</comment>
<dbReference type="EMBL" id="JAKGUD010000003">
    <property type="protein sequence ID" value="MCF4142138.1"/>
    <property type="molecule type" value="Genomic_DNA"/>
</dbReference>
<comment type="caution">
    <text evidence="8">The sequence shown here is derived from an EMBL/GenBank/DDBJ whole genome shotgun (WGS) entry which is preliminary data.</text>
</comment>
<dbReference type="SUPFAM" id="SSF51351">
    <property type="entry name" value="Triosephosphate isomerase (TIM)"/>
    <property type="match status" value="1"/>
</dbReference>
<keyword evidence="5 6" id="KW-0413">Isomerase</keyword>
<evidence type="ECO:0000256" key="6">
    <source>
        <dbReference type="HAMAP-Rule" id="MF_00147"/>
    </source>
</evidence>
<dbReference type="GO" id="GO:0004807">
    <property type="term" value="F:triose-phosphate isomerase activity"/>
    <property type="evidence" value="ECO:0007669"/>
    <property type="project" value="UniProtKB-EC"/>
</dbReference>
<comment type="catalytic activity">
    <reaction evidence="6 7">
        <text>D-glyceraldehyde 3-phosphate = dihydroxyacetone phosphate</text>
        <dbReference type="Rhea" id="RHEA:18585"/>
        <dbReference type="ChEBI" id="CHEBI:57642"/>
        <dbReference type="ChEBI" id="CHEBI:59776"/>
        <dbReference type="EC" id="5.3.1.1"/>
    </reaction>
</comment>
<reference evidence="8 9" key="1">
    <citation type="submission" date="2022-01" db="EMBL/GenBank/DDBJ databases">
        <title>Dethiosulfovibrio faecalis sp. nov., a novel proteolytic, non-sulfur-reducing bacterium isolated from a marine aquaculture solid waste bioreactor.</title>
        <authorList>
            <person name="Grabowski S."/>
            <person name="Apolinario E."/>
            <person name="Schneider N."/>
            <person name="Marshall C.W."/>
            <person name="Sowers K.R."/>
        </authorList>
    </citation>
    <scope>NUCLEOTIDE SEQUENCE [LARGE SCALE GENOMIC DNA]</scope>
    <source>
        <strain evidence="8 9">DSM 12537</strain>
    </source>
</reference>
<organism evidence="8 9">
    <name type="scientific">Dethiosulfovibrio marinus</name>
    <dbReference type="NCBI Taxonomy" id="133532"/>
    <lineage>
        <taxon>Bacteria</taxon>
        <taxon>Thermotogati</taxon>
        <taxon>Synergistota</taxon>
        <taxon>Synergistia</taxon>
        <taxon>Synergistales</taxon>
        <taxon>Dethiosulfovibrionaceae</taxon>
        <taxon>Dethiosulfovibrio</taxon>
    </lineage>
</organism>
<keyword evidence="3 6" id="KW-0963">Cytoplasm</keyword>
<dbReference type="InterPro" id="IPR013785">
    <property type="entry name" value="Aldolase_TIM"/>
</dbReference>
<keyword evidence="2 6" id="KW-0312">Gluconeogenesis</keyword>
<comment type="function">
    <text evidence="6">Involved in the gluconeogenesis. Catalyzes stereospecifically the conversion of dihydroxyacetone phosphate (DHAP) to D-glyceraldehyde-3-phosphate (G3P).</text>
</comment>
<feature type="binding site" evidence="6">
    <location>
        <begin position="8"/>
        <end position="10"/>
    </location>
    <ligand>
        <name>substrate</name>
    </ligand>
</feature>
<keyword evidence="9" id="KW-1185">Reference proteome</keyword>
<dbReference type="RefSeq" id="WP_236098886.1">
    <property type="nucleotide sequence ID" value="NZ_JAKGUD010000003.1"/>
</dbReference>
<dbReference type="PANTHER" id="PTHR21139">
    <property type="entry name" value="TRIOSEPHOSPHATE ISOMERASE"/>
    <property type="match status" value="1"/>
</dbReference>
<sequence length="247" mass="26934">MKNYLFGNWKMNMNGAEIDRFFHDLASSFPEKSETVMAIFPPFVYLERTVRLAKSMGVADKLSIGVQNVHEADKGAYTGEISVEMALDCGAEYSLIGHSERRHVFGESEERIAAKVNACCSRGLRTVLCVGETLEERDRGVTWETVERQLKSGLSGDKIQSDSLVVAYEPVWAIGTGRSASPEDAQEVCGAIRKWLSGRFAGATVPILYGGSVKPDNSESLFSMTDIDGGLVGGASLDPGSFLYMVR</sequence>
<dbReference type="InterPro" id="IPR022896">
    <property type="entry name" value="TrioseP_Isoase_bac/euk"/>
</dbReference>
<dbReference type="InterPro" id="IPR020861">
    <property type="entry name" value="Triosephosphate_isomerase_AS"/>
</dbReference>
<feature type="binding site" evidence="6">
    <location>
        <position position="175"/>
    </location>
    <ligand>
        <name>substrate</name>
    </ligand>
</feature>
<keyword evidence="4 6" id="KW-0324">Glycolysis</keyword>
<dbReference type="PROSITE" id="PS51440">
    <property type="entry name" value="TIM_2"/>
    <property type="match status" value="1"/>
</dbReference>
<dbReference type="Pfam" id="PF00121">
    <property type="entry name" value="TIM"/>
    <property type="match status" value="1"/>
</dbReference>
<evidence type="ECO:0000313" key="9">
    <source>
        <dbReference type="Proteomes" id="UP001200430"/>
    </source>
</evidence>
<proteinExistence type="inferred from homology"/>
<comment type="pathway">
    <text evidence="6 7">Carbohydrate biosynthesis; gluconeogenesis.</text>
</comment>